<evidence type="ECO:0000313" key="2">
    <source>
        <dbReference type="EMBL" id="CAK0794957.1"/>
    </source>
</evidence>
<reference evidence="2" key="1">
    <citation type="submission" date="2023-10" db="EMBL/GenBank/DDBJ databases">
        <authorList>
            <person name="Chen Y."/>
            <person name="Shah S."/>
            <person name="Dougan E. K."/>
            <person name="Thang M."/>
            <person name="Chan C."/>
        </authorList>
    </citation>
    <scope>NUCLEOTIDE SEQUENCE [LARGE SCALE GENOMIC DNA]</scope>
</reference>
<feature type="non-terminal residue" evidence="2">
    <location>
        <position position="1"/>
    </location>
</feature>
<organism evidence="2 3">
    <name type="scientific">Prorocentrum cordatum</name>
    <dbReference type="NCBI Taxonomy" id="2364126"/>
    <lineage>
        <taxon>Eukaryota</taxon>
        <taxon>Sar</taxon>
        <taxon>Alveolata</taxon>
        <taxon>Dinophyceae</taxon>
        <taxon>Prorocentrales</taxon>
        <taxon>Prorocentraceae</taxon>
        <taxon>Prorocentrum</taxon>
    </lineage>
</organism>
<protein>
    <submittedName>
        <fullName evidence="2">Uncharacterized protein</fullName>
    </submittedName>
</protein>
<name>A0ABN9PT73_9DINO</name>
<evidence type="ECO:0000313" key="3">
    <source>
        <dbReference type="Proteomes" id="UP001189429"/>
    </source>
</evidence>
<evidence type="ECO:0000256" key="1">
    <source>
        <dbReference type="SAM" id="MobiDB-lite"/>
    </source>
</evidence>
<keyword evidence="3" id="KW-1185">Reference proteome</keyword>
<dbReference type="Proteomes" id="UP001189429">
    <property type="component" value="Unassembled WGS sequence"/>
</dbReference>
<sequence>PHPIGSLSWLRLREVWAEGVPPAVVVQLPASVSPSEGDTLTVQTEFGLLHVPVPGGAVGGQRLEVQGMVEVGLPQQGMPRWVQSAGAGEWQHAESWEVGDVVAVNMPEGRVARVQIPEDAREDGLLRILGQRQGGRHRSGGVATAPPPPPPPPP</sequence>
<feature type="region of interest" description="Disordered" evidence="1">
    <location>
        <begin position="122"/>
        <end position="154"/>
    </location>
</feature>
<dbReference type="EMBL" id="CAUYUJ010001233">
    <property type="protein sequence ID" value="CAK0794957.1"/>
    <property type="molecule type" value="Genomic_DNA"/>
</dbReference>
<gene>
    <name evidence="2" type="ORF">PCOR1329_LOCUS4773</name>
</gene>
<proteinExistence type="predicted"/>
<feature type="compositionally biased region" description="Pro residues" evidence="1">
    <location>
        <begin position="145"/>
        <end position="154"/>
    </location>
</feature>
<accession>A0ABN9PT73</accession>
<feature type="non-terminal residue" evidence="2">
    <location>
        <position position="154"/>
    </location>
</feature>
<comment type="caution">
    <text evidence="2">The sequence shown here is derived from an EMBL/GenBank/DDBJ whole genome shotgun (WGS) entry which is preliminary data.</text>
</comment>